<dbReference type="InterPro" id="IPR036779">
    <property type="entry name" value="LysM_dom_sf"/>
</dbReference>
<dbReference type="CDD" id="cd00118">
    <property type="entry name" value="LysM"/>
    <property type="match status" value="1"/>
</dbReference>
<sequence length="922" mass="97328">MAPNTTGYQPRRGADHLPRTADSEKRSVPKGLLALAGLLVLLVGVPVGLVMLVGNPLPTSAPDRSWLTADVTADTVIKVLAVLVWIVWAHFVVCTIAEWRAVRAGRVPGAMPFGGGAQLVARRLVATVLLLSGTASIAQTFTANSAPSSLAPTTVATATAQSGLTLPADLALKQSSQTMDAGFEGDYTQATSPAPATKYYTVEPPGGRHHDTLWDIADRHLGDPLRYKEIFALNEHKVQPDGRRVVDANLIHSGWELVMPADATGPGIRTVEAAPVTPEAATVSSGNVVAPDQAPTATQTPALVQAFRDSAAQDGHVEQDGSLGIGDFAGGAGLVLAGIALALASRRGPYAAPDEGEGQLRLAANTRRAEFLDGALRLLAEQRFAVGLPMPDVSAAYVDDNQLILHVVGDALAPEAPWAAAVDGKSWMVSRGDLGAATSSAPAPYPALVAIARTHGYDLLVDLEYAAGMVSVSGDDEVAREVVMSCVADLATHLWSDTVEVTLVGFAEDLGDLTQGRIRTTDRVDEALADVESRLGKTHQLLGRLGVDGVLAGRARTRHADLGPHVLVLSAAPTAEQAVRIRDLQRAARSVLTVLVLGDTPAARWRFVVTHEGAIDLGVLGVSGQAVRWTRTATDRVSELLRRAGEESERTAKAVATGTGRGVLEQRPDERAAYASRGLAMKDAAVRVRLLGPVEVTAPGAVPAHRALLTELVVMAALHPQGLHHSVLSSSLWPRGVDDTVIDQVLAEAQAWLGRGPQGERLQLGDDGLWHLSTDVYVDHAALVRELERPDSEPGVLALVSGEVYSGAPAGRYTWLAFHRGARDARAAITVSARNHAFALVRSGRSTEAVAALERGLLGVPTAQVLWRELLKLVGDDGHSVLVERVRAMHLALRGQSLEAETDSLVRHLLPDVPDDELTALA</sequence>
<feature type="region of interest" description="Disordered" evidence="1">
    <location>
        <begin position="1"/>
        <end position="23"/>
    </location>
</feature>
<dbReference type="KEGG" id="lmoi:VV02_23015"/>
<keyword evidence="4" id="KW-1185">Reference proteome</keyword>
<dbReference type="InterPro" id="IPR052196">
    <property type="entry name" value="Bact_Kbp"/>
</dbReference>
<feature type="transmembrane region" description="Helical" evidence="2">
    <location>
        <begin position="32"/>
        <end position="55"/>
    </location>
</feature>
<feature type="compositionally biased region" description="Basic and acidic residues" evidence="1">
    <location>
        <begin position="12"/>
        <end position="23"/>
    </location>
</feature>
<gene>
    <name evidence="3" type="ORF">VV02_23015</name>
</gene>
<protein>
    <recommendedName>
        <fullName evidence="5">Bacterial transcriptional activator domain-containing protein</fullName>
    </recommendedName>
</protein>
<dbReference type="Gene3D" id="3.10.350.10">
    <property type="entry name" value="LysM domain"/>
    <property type="match status" value="1"/>
</dbReference>
<evidence type="ECO:0008006" key="5">
    <source>
        <dbReference type="Google" id="ProtNLM"/>
    </source>
</evidence>
<evidence type="ECO:0000256" key="1">
    <source>
        <dbReference type="SAM" id="MobiDB-lite"/>
    </source>
</evidence>
<dbReference type="InterPro" id="IPR018392">
    <property type="entry name" value="LysM"/>
</dbReference>
<dbReference type="STRING" id="571913.VV02_23015"/>
<evidence type="ECO:0000313" key="4">
    <source>
        <dbReference type="Proteomes" id="UP000066480"/>
    </source>
</evidence>
<feature type="transmembrane region" description="Helical" evidence="2">
    <location>
        <begin position="75"/>
        <end position="99"/>
    </location>
</feature>
<dbReference type="OrthoDB" id="8444614at2"/>
<dbReference type="PANTHER" id="PTHR34700">
    <property type="entry name" value="POTASSIUM BINDING PROTEIN KBP"/>
    <property type="match status" value="1"/>
</dbReference>
<organism evidence="3 4">
    <name type="scientific">Luteipulveratus mongoliensis</name>
    <dbReference type="NCBI Taxonomy" id="571913"/>
    <lineage>
        <taxon>Bacteria</taxon>
        <taxon>Bacillati</taxon>
        <taxon>Actinomycetota</taxon>
        <taxon>Actinomycetes</taxon>
        <taxon>Micrococcales</taxon>
        <taxon>Dermacoccaceae</taxon>
        <taxon>Luteipulveratus</taxon>
    </lineage>
</organism>
<dbReference type="EMBL" id="CP011112">
    <property type="protein sequence ID" value="AKU18063.1"/>
    <property type="molecule type" value="Genomic_DNA"/>
</dbReference>
<dbReference type="AlphaFoldDB" id="A0A0K1JN99"/>
<dbReference type="PATRIC" id="fig|571913.6.peg.4663"/>
<dbReference type="RefSeq" id="WP_052595413.1">
    <property type="nucleotide sequence ID" value="NZ_CP011112.1"/>
</dbReference>
<keyword evidence="2" id="KW-0472">Membrane</keyword>
<evidence type="ECO:0000256" key="2">
    <source>
        <dbReference type="SAM" id="Phobius"/>
    </source>
</evidence>
<reference evidence="3 4" key="1">
    <citation type="submission" date="2015-03" db="EMBL/GenBank/DDBJ databases">
        <title>Luteipulveratus halotolerans sp. nov., a novel actinobacterium (Dermacoccaceae) from Sarawak, Malaysia.</title>
        <authorList>
            <person name="Juboi H."/>
            <person name="Basik A."/>
            <person name="Shamsul S.S."/>
            <person name="Arnold P."/>
            <person name="Schmitt E.K."/>
            <person name="Sanglier J.-J."/>
            <person name="Yeo T."/>
        </authorList>
    </citation>
    <scope>NUCLEOTIDE SEQUENCE [LARGE SCALE GENOMIC DNA]</scope>
    <source>
        <strain evidence="3 4">MN07-A0370</strain>
    </source>
</reference>
<name>A0A0K1JN99_9MICO</name>
<keyword evidence="2" id="KW-0812">Transmembrane</keyword>
<dbReference type="PANTHER" id="PTHR34700:SF4">
    <property type="entry name" value="PHAGE-LIKE ELEMENT PBSX PROTEIN XKDP"/>
    <property type="match status" value="1"/>
</dbReference>
<keyword evidence="2" id="KW-1133">Transmembrane helix</keyword>
<dbReference type="Proteomes" id="UP000066480">
    <property type="component" value="Chromosome"/>
</dbReference>
<evidence type="ECO:0000313" key="3">
    <source>
        <dbReference type="EMBL" id="AKU18063.1"/>
    </source>
</evidence>
<accession>A0A0K1JN99</accession>
<proteinExistence type="predicted"/>